<reference evidence="1" key="2">
    <citation type="submission" date="2020-02" db="EMBL/GenBank/DDBJ databases">
        <authorList>
            <person name="Gilchrist C.L.M."/>
            <person name="Chooi Y.-H."/>
        </authorList>
    </citation>
    <scope>NUCLEOTIDE SEQUENCE</scope>
    <source>
        <strain evidence="1">MST-FP2251</strain>
    </source>
</reference>
<dbReference type="AlphaFoldDB" id="A0AAD4CFR8"/>
<evidence type="ECO:0008006" key="3">
    <source>
        <dbReference type="Google" id="ProtNLM"/>
    </source>
</evidence>
<name>A0AAD4CFR8_ASPNN</name>
<sequence length="454" mass="52380">MPQWWCGWEGCRGPAAQDSGDCLLCNRHLCRKHRRKPFHQCPTPEENWAAYEKQYQAAETRDIAALRQRINHSALCLHASKLRGGKTCSVELSHEKLSTMLGNQNCHAEITFEDDVRWLARFRLERVTSPPRNIRDWILQSEAATMIYLQRHTSIPSPKVFDWACESDPENKIGVGYILMEKLEGKPLVWQLANDQEKETVIQQLVDISLEIARHPFNVMGSLILSTDKSMSIQGLARPSTFRPEGGPIGPFSSPIEGWQELLQPYLSMISSGEVDTCCPVETYLMHRYRLDNLGCLRGDTSTEDQFFLRHPDDKGDHILVDDSFHIVGVIDWEWTCTGSKEEAFCSPCMMWPLRKFYEGSNELSMEELRLADVFRERNRDDLARCVIEGRKIQRFFFNLGPDGSYSTLEKHQSLFKGLQQALYSQSDNWNTWKSRAIEKWKEDSLLLSLLELE</sequence>
<comment type="caution">
    <text evidence="1">The sequence shown here is derived from an EMBL/GenBank/DDBJ whole genome shotgun (WGS) entry which is preliminary data.</text>
</comment>
<protein>
    <recommendedName>
        <fullName evidence="3">Aminoglycoside phosphotransferase domain-containing protein</fullName>
    </recommendedName>
</protein>
<dbReference type="EMBL" id="VCAU01000091">
    <property type="protein sequence ID" value="KAF9885680.1"/>
    <property type="molecule type" value="Genomic_DNA"/>
</dbReference>
<dbReference type="PANTHER" id="PTHR21310:SF15">
    <property type="entry name" value="AMINOGLYCOSIDE PHOSPHOTRANSFERASE DOMAIN-CONTAINING PROTEIN"/>
    <property type="match status" value="1"/>
</dbReference>
<dbReference type="InterPro" id="IPR051678">
    <property type="entry name" value="AGP_Transferase"/>
</dbReference>
<evidence type="ECO:0000313" key="1">
    <source>
        <dbReference type="EMBL" id="KAF9885680.1"/>
    </source>
</evidence>
<proteinExistence type="predicted"/>
<dbReference type="SUPFAM" id="SSF118310">
    <property type="entry name" value="AN1-like Zinc finger"/>
    <property type="match status" value="1"/>
</dbReference>
<dbReference type="Proteomes" id="UP001194746">
    <property type="component" value="Unassembled WGS sequence"/>
</dbReference>
<reference evidence="1" key="1">
    <citation type="journal article" date="2019" name="Beilstein J. Org. Chem.">
        <title>Nanangenines: drimane sesquiterpenoids as the dominant metabolite cohort of a novel Australian fungus, Aspergillus nanangensis.</title>
        <authorList>
            <person name="Lacey H.J."/>
            <person name="Gilchrist C.L.M."/>
            <person name="Crombie A."/>
            <person name="Kalaitzis J.A."/>
            <person name="Vuong D."/>
            <person name="Rutledge P.J."/>
            <person name="Turner P."/>
            <person name="Pitt J.I."/>
            <person name="Lacey E."/>
            <person name="Chooi Y.H."/>
            <person name="Piggott A.M."/>
        </authorList>
    </citation>
    <scope>NUCLEOTIDE SEQUENCE</scope>
    <source>
        <strain evidence="1">MST-FP2251</strain>
    </source>
</reference>
<dbReference type="SUPFAM" id="SSF56112">
    <property type="entry name" value="Protein kinase-like (PK-like)"/>
    <property type="match status" value="1"/>
</dbReference>
<dbReference type="InterPro" id="IPR035896">
    <property type="entry name" value="AN1-like_Znf"/>
</dbReference>
<evidence type="ECO:0000313" key="2">
    <source>
        <dbReference type="Proteomes" id="UP001194746"/>
    </source>
</evidence>
<dbReference type="InterPro" id="IPR011009">
    <property type="entry name" value="Kinase-like_dom_sf"/>
</dbReference>
<organism evidence="1 2">
    <name type="scientific">Aspergillus nanangensis</name>
    <dbReference type="NCBI Taxonomy" id="2582783"/>
    <lineage>
        <taxon>Eukaryota</taxon>
        <taxon>Fungi</taxon>
        <taxon>Dikarya</taxon>
        <taxon>Ascomycota</taxon>
        <taxon>Pezizomycotina</taxon>
        <taxon>Eurotiomycetes</taxon>
        <taxon>Eurotiomycetidae</taxon>
        <taxon>Eurotiales</taxon>
        <taxon>Aspergillaceae</taxon>
        <taxon>Aspergillus</taxon>
        <taxon>Aspergillus subgen. Circumdati</taxon>
    </lineage>
</organism>
<accession>A0AAD4CFR8</accession>
<dbReference type="PANTHER" id="PTHR21310">
    <property type="entry name" value="AMINOGLYCOSIDE PHOSPHOTRANSFERASE-RELATED-RELATED"/>
    <property type="match status" value="1"/>
</dbReference>
<gene>
    <name evidence="1" type="ORF">FE257_012662</name>
</gene>
<keyword evidence="2" id="KW-1185">Reference proteome</keyword>